<name>A0ABU4BLT3_RHOGO</name>
<accession>A0ABU4BLT3</accession>
<evidence type="ECO:0000313" key="2">
    <source>
        <dbReference type="Proteomes" id="UP001185927"/>
    </source>
</evidence>
<dbReference type="EMBL" id="JAWLKB010000001">
    <property type="protein sequence ID" value="MDV6265182.1"/>
    <property type="molecule type" value="Genomic_DNA"/>
</dbReference>
<dbReference type="RefSeq" id="WP_317540384.1">
    <property type="nucleotide sequence ID" value="NZ_JAWLKB010000001.1"/>
</dbReference>
<dbReference type="Proteomes" id="UP001185927">
    <property type="component" value="Unassembled WGS sequence"/>
</dbReference>
<evidence type="ECO:0008006" key="3">
    <source>
        <dbReference type="Google" id="ProtNLM"/>
    </source>
</evidence>
<proteinExistence type="predicted"/>
<keyword evidence="2" id="KW-1185">Reference proteome</keyword>
<organism evidence="1 2">
    <name type="scientific">Rhodococcus globerulus</name>
    <dbReference type="NCBI Taxonomy" id="33008"/>
    <lineage>
        <taxon>Bacteria</taxon>
        <taxon>Bacillati</taxon>
        <taxon>Actinomycetota</taxon>
        <taxon>Actinomycetes</taxon>
        <taxon>Mycobacteriales</taxon>
        <taxon>Nocardiaceae</taxon>
        <taxon>Rhodococcus</taxon>
    </lineage>
</organism>
<evidence type="ECO:0000313" key="1">
    <source>
        <dbReference type="EMBL" id="MDV6265182.1"/>
    </source>
</evidence>
<protein>
    <recommendedName>
        <fullName evidence="3">YcaO domain-containing protein</fullName>
    </recommendedName>
</protein>
<sequence length="353" mass="37179">MSDGQAGWMALDAAVAMARSELSAAAPDSVTGVESEGCLARVVTSSLTDNFLRHQLTAGGLTRSVPTMGGPNPDYLLCSAPIDPARRYRLEGRLRDSERVAVGLYSIGVGGALLAAGQASFEPAQLGPDGRFVLDLVAGAKGNGRLPIQPDCRVLLVRTLHRSPEGRPVSLTLTGGAGHSDHGLQAGGSAGALEQAAQRTLRTVRQYIEWARLISTTPNRFAPSHPSIAEAARGDADTEYFFGYYELGEGEWLEALAPSGLAGYWSLHAYSHWLEALPGAGVHDLSAATDPDGRIRIRIGPAVPPDLPNRVDTLGRRRGVLIFRAIGAPGLGVPGTVLRSSVSANSGRRYETS</sequence>
<reference evidence="1 2" key="1">
    <citation type="submission" date="2023-10" db="EMBL/GenBank/DDBJ databases">
        <title>Development of a sustainable strategy for remediation of hydrocarbon-contaminated territories based on the waste exchange concept.</title>
        <authorList>
            <person name="Krivoruchko A."/>
        </authorList>
    </citation>
    <scope>NUCLEOTIDE SEQUENCE [LARGE SCALE GENOMIC DNA]</scope>
    <source>
        <strain evidence="1 2">IEGM 1203</strain>
    </source>
</reference>
<gene>
    <name evidence="1" type="ORF">R3Q16_01085</name>
</gene>
<comment type="caution">
    <text evidence="1">The sequence shown here is derived from an EMBL/GenBank/DDBJ whole genome shotgun (WGS) entry which is preliminary data.</text>
</comment>